<protein>
    <submittedName>
        <fullName evidence="4">LytR family transcriptional regulator</fullName>
    </submittedName>
</protein>
<evidence type="ECO:0000313" key="5">
    <source>
        <dbReference type="Proteomes" id="UP000321722"/>
    </source>
</evidence>
<evidence type="ECO:0000256" key="1">
    <source>
        <dbReference type="ARBA" id="ARBA00006068"/>
    </source>
</evidence>
<comment type="similarity">
    <text evidence="1">Belongs to the LytR/CpsA/Psr (LCP) family.</text>
</comment>
<feature type="transmembrane region" description="Helical" evidence="2">
    <location>
        <begin position="21"/>
        <end position="45"/>
    </location>
</feature>
<dbReference type="NCBIfam" id="TIGR00350">
    <property type="entry name" value="lytR_cpsA_psr"/>
    <property type="match status" value="1"/>
</dbReference>
<keyword evidence="5" id="KW-1185">Reference proteome</keyword>
<keyword evidence="2" id="KW-0472">Membrane</keyword>
<dbReference type="RefSeq" id="WP_057827066.1">
    <property type="nucleotide sequence ID" value="NZ_BAAACL010000016.1"/>
</dbReference>
<sequence length="329" mass="36585">MSNDDLSRVASHRKPPKKRHIVRNIILAIIIILLILAGVFAATAFHNLKSTTNNMYQKSGATDSRNASSILKDKKPVSILIMGTDTGALGRHYKGRTDTMMIMTINPKTNKTTLLSIPRDMEVNLPDFPQYSPAKINSAYTYGGVKEAINAVESHFKIPIDYYFLINMGGLEKAINDVGGVTVTSPLTFSYLGANFVKGQAQHMDGSTALKFTRMRYQDPRGDYGRQERQRLVITALLKKSVSPTTVLNKDFLNSVSSQVKTDLTLNDMKELAFGYRKATKNIKSTYVQGTNQNLDGVSFQVVSVQERQKASDLIRESLGLRSVQIEQQ</sequence>
<accession>A0A510WTB8</accession>
<evidence type="ECO:0000256" key="2">
    <source>
        <dbReference type="SAM" id="Phobius"/>
    </source>
</evidence>
<dbReference type="Pfam" id="PF03816">
    <property type="entry name" value="LytR_cpsA_psr"/>
    <property type="match status" value="1"/>
</dbReference>
<evidence type="ECO:0000259" key="3">
    <source>
        <dbReference type="Pfam" id="PF03816"/>
    </source>
</evidence>
<name>A0A510WTB8_9LACO</name>
<dbReference type="Gene3D" id="3.40.630.190">
    <property type="entry name" value="LCP protein"/>
    <property type="match status" value="1"/>
</dbReference>
<feature type="domain" description="Cell envelope-related transcriptional attenuator" evidence="3">
    <location>
        <begin position="96"/>
        <end position="241"/>
    </location>
</feature>
<dbReference type="InterPro" id="IPR004474">
    <property type="entry name" value="LytR_CpsA_psr"/>
</dbReference>
<evidence type="ECO:0000313" key="4">
    <source>
        <dbReference type="EMBL" id="GEK42436.1"/>
    </source>
</evidence>
<reference evidence="4 5" key="1">
    <citation type="submission" date="2019-07" db="EMBL/GenBank/DDBJ databases">
        <title>Whole genome shotgun sequence of Lactobacillus aviarius subsp. aviarius NBRC 102162.</title>
        <authorList>
            <person name="Hosoyama A."/>
            <person name="Uohara A."/>
            <person name="Ohji S."/>
            <person name="Ichikawa N."/>
        </authorList>
    </citation>
    <scope>NUCLEOTIDE SEQUENCE [LARGE SCALE GENOMIC DNA]</scope>
    <source>
        <strain evidence="4 5">NBRC 102162</strain>
    </source>
</reference>
<dbReference type="Proteomes" id="UP000321722">
    <property type="component" value="Unassembled WGS sequence"/>
</dbReference>
<keyword evidence="2" id="KW-1133">Transmembrane helix</keyword>
<dbReference type="GeneID" id="29934342"/>
<keyword evidence="2" id="KW-0812">Transmembrane</keyword>
<comment type="caution">
    <text evidence="4">The sequence shown here is derived from an EMBL/GenBank/DDBJ whole genome shotgun (WGS) entry which is preliminary data.</text>
</comment>
<organism evidence="4 5">
    <name type="scientific">Ligilactobacillus aviarius</name>
    <dbReference type="NCBI Taxonomy" id="1606"/>
    <lineage>
        <taxon>Bacteria</taxon>
        <taxon>Bacillati</taxon>
        <taxon>Bacillota</taxon>
        <taxon>Bacilli</taxon>
        <taxon>Lactobacillales</taxon>
        <taxon>Lactobacillaceae</taxon>
        <taxon>Ligilactobacillus</taxon>
    </lineage>
</organism>
<dbReference type="PANTHER" id="PTHR33392:SF6">
    <property type="entry name" value="POLYISOPRENYL-TEICHOIC ACID--PEPTIDOGLYCAN TEICHOIC ACID TRANSFERASE TAGU"/>
    <property type="match status" value="1"/>
</dbReference>
<proteinExistence type="inferred from homology"/>
<dbReference type="PANTHER" id="PTHR33392">
    <property type="entry name" value="POLYISOPRENYL-TEICHOIC ACID--PEPTIDOGLYCAN TEICHOIC ACID TRANSFERASE TAGU"/>
    <property type="match status" value="1"/>
</dbReference>
<dbReference type="AlphaFoldDB" id="A0A510WTB8"/>
<gene>
    <name evidence="4" type="ORF">LAV01_12680</name>
</gene>
<dbReference type="EMBL" id="BJUI01000022">
    <property type="protein sequence ID" value="GEK42436.1"/>
    <property type="molecule type" value="Genomic_DNA"/>
</dbReference>
<dbReference type="InterPro" id="IPR050922">
    <property type="entry name" value="LytR/CpsA/Psr_CW_biosynth"/>
</dbReference>